<protein>
    <recommendedName>
        <fullName evidence="4">YbjN domain-containing protein</fullName>
    </recommendedName>
</protein>
<sequence>MRALAALLALALAAPALAAGPAKPSAKPAASSAFDARDPAALVGLLATMDAKANVLGANNGVVVLDIATPGGKFGAQFVDCDANGKACGMVAFSTAFERRGANLAQINVFNRSQVACRGYLTDDGRANVMYGAMLSARTNAAEMKQHLGIWQGCLSTFGRFNRDPAAFTPGA</sequence>
<keyword evidence="3" id="KW-1185">Reference proteome</keyword>
<dbReference type="EMBL" id="JACIDK010000002">
    <property type="protein sequence ID" value="MBB3891293.1"/>
    <property type="molecule type" value="Genomic_DNA"/>
</dbReference>
<organism evidence="2 3">
    <name type="scientific">Phenylobacterium haematophilum</name>
    <dbReference type="NCBI Taxonomy" id="98513"/>
    <lineage>
        <taxon>Bacteria</taxon>
        <taxon>Pseudomonadati</taxon>
        <taxon>Pseudomonadota</taxon>
        <taxon>Alphaproteobacteria</taxon>
        <taxon>Caulobacterales</taxon>
        <taxon>Caulobacteraceae</taxon>
        <taxon>Phenylobacterium</taxon>
    </lineage>
</organism>
<comment type="caution">
    <text evidence="2">The sequence shown here is derived from an EMBL/GenBank/DDBJ whole genome shotgun (WGS) entry which is preliminary data.</text>
</comment>
<dbReference type="RefSeq" id="WP_183772022.1">
    <property type="nucleotide sequence ID" value="NZ_JACIDK010000002.1"/>
</dbReference>
<evidence type="ECO:0000313" key="2">
    <source>
        <dbReference type="EMBL" id="MBB3891293.1"/>
    </source>
</evidence>
<keyword evidence="1" id="KW-0732">Signal</keyword>
<accession>A0A840A0X7</accession>
<dbReference type="AlphaFoldDB" id="A0A840A0X7"/>
<evidence type="ECO:0000256" key="1">
    <source>
        <dbReference type="SAM" id="SignalP"/>
    </source>
</evidence>
<dbReference type="Proteomes" id="UP000530564">
    <property type="component" value="Unassembled WGS sequence"/>
</dbReference>
<reference evidence="2 3" key="1">
    <citation type="submission" date="2020-08" db="EMBL/GenBank/DDBJ databases">
        <title>Genomic Encyclopedia of Type Strains, Phase IV (KMG-IV): sequencing the most valuable type-strain genomes for metagenomic binning, comparative biology and taxonomic classification.</title>
        <authorList>
            <person name="Goeker M."/>
        </authorList>
    </citation>
    <scope>NUCLEOTIDE SEQUENCE [LARGE SCALE GENOMIC DNA]</scope>
    <source>
        <strain evidence="2 3">DSM 21793</strain>
    </source>
</reference>
<gene>
    <name evidence="2" type="ORF">GGQ61_002010</name>
</gene>
<feature type="signal peptide" evidence="1">
    <location>
        <begin position="1"/>
        <end position="18"/>
    </location>
</feature>
<feature type="chain" id="PRO_5032408339" description="YbjN domain-containing protein" evidence="1">
    <location>
        <begin position="19"/>
        <end position="172"/>
    </location>
</feature>
<name>A0A840A0X7_9CAUL</name>
<evidence type="ECO:0008006" key="4">
    <source>
        <dbReference type="Google" id="ProtNLM"/>
    </source>
</evidence>
<evidence type="ECO:0000313" key="3">
    <source>
        <dbReference type="Proteomes" id="UP000530564"/>
    </source>
</evidence>
<proteinExistence type="predicted"/>